<comment type="caution">
    <text evidence="1">The sequence shown here is derived from an EMBL/GenBank/DDBJ whole genome shotgun (WGS) entry which is preliminary data.</text>
</comment>
<evidence type="ECO:0000313" key="2">
    <source>
        <dbReference type="Proteomes" id="UP001589536"/>
    </source>
</evidence>
<dbReference type="EMBL" id="JBHMBH010000034">
    <property type="protein sequence ID" value="MFB9715564.1"/>
    <property type="molecule type" value="Genomic_DNA"/>
</dbReference>
<gene>
    <name evidence="1" type="ORF">ACFFPI_15790</name>
</gene>
<dbReference type="RefSeq" id="WP_345052037.1">
    <property type="nucleotide sequence ID" value="NZ_BAABED010000001.1"/>
</dbReference>
<dbReference type="Proteomes" id="UP001589536">
    <property type="component" value="Unassembled WGS sequence"/>
</dbReference>
<proteinExistence type="predicted"/>
<evidence type="ECO:0000313" key="1">
    <source>
        <dbReference type="EMBL" id="MFB9715564.1"/>
    </source>
</evidence>
<protein>
    <submittedName>
        <fullName evidence="1">Uncharacterized protein</fullName>
    </submittedName>
</protein>
<keyword evidence="2" id="KW-1185">Reference proteome</keyword>
<organism evidence="1 2">
    <name type="scientific">Arthrobacter methylotrophus</name>
    <dbReference type="NCBI Taxonomy" id="121291"/>
    <lineage>
        <taxon>Bacteria</taxon>
        <taxon>Bacillati</taxon>
        <taxon>Actinomycetota</taxon>
        <taxon>Actinomycetes</taxon>
        <taxon>Micrococcales</taxon>
        <taxon>Micrococcaceae</taxon>
        <taxon>Arthrobacter</taxon>
    </lineage>
</organism>
<name>A0ABV5UTQ3_9MICC</name>
<reference evidence="1 2" key="1">
    <citation type="submission" date="2024-09" db="EMBL/GenBank/DDBJ databases">
        <authorList>
            <person name="Sun Q."/>
            <person name="Mori K."/>
        </authorList>
    </citation>
    <scope>NUCLEOTIDE SEQUENCE [LARGE SCALE GENOMIC DNA]</scope>
    <source>
        <strain evidence="1 2">JCM 13519</strain>
    </source>
</reference>
<sequence length="78" mass="8382">METRDATDVYEALKTLRGQLAQLAVDGRIVMSGDILNPRHDSAQATAEALAGLDAAIKATCWMETLSTMDGDYPLLEA</sequence>
<accession>A0ABV5UTQ3</accession>